<feature type="non-terminal residue" evidence="1">
    <location>
        <position position="1"/>
    </location>
</feature>
<organism evidence="1 2">
    <name type="scientific">Neurospora intermedia</name>
    <dbReference type="NCBI Taxonomy" id="5142"/>
    <lineage>
        <taxon>Eukaryota</taxon>
        <taxon>Fungi</taxon>
        <taxon>Dikarya</taxon>
        <taxon>Ascomycota</taxon>
        <taxon>Pezizomycotina</taxon>
        <taxon>Sordariomycetes</taxon>
        <taxon>Sordariomycetidae</taxon>
        <taxon>Sordariales</taxon>
        <taxon>Sordariaceae</taxon>
        <taxon>Neurospora</taxon>
    </lineage>
</organism>
<proteinExistence type="predicted"/>
<name>A0ABR3D6W8_NEUIN</name>
<sequence>LLPLRNGSWYGGLVFGTSSRSLIPLSALSSVYPATFSHTSPLLILAALQPTL</sequence>
<accession>A0ABR3D6W8</accession>
<feature type="non-terminal residue" evidence="1">
    <location>
        <position position="52"/>
    </location>
</feature>
<comment type="caution">
    <text evidence="1">The sequence shown here is derived from an EMBL/GenBank/DDBJ whole genome shotgun (WGS) entry which is preliminary data.</text>
</comment>
<dbReference type="Proteomes" id="UP001451303">
    <property type="component" value="Unassembled WGS sequence"/>
</dbReference>
<protein>
    <submittedName>
        <fullName evidence="1">Uncharacterized protein</fullName>
    </submittedName>
</protein>
<evidence type="ECO:0000313" key="2">
    <source>
        <dbReference type="Proteomes" id="UP001451303"/>
    </source>
</evidence>
<keyword evidence="2" id="KW-1185">Reference proteome</keyword>
<evidence type="ECO:0000313" key="1">
    <source>
        <dbReference type="EMBL" id="KAL0468013.1"/>
    </source>
</evidence>
<dbReference type="EMBL" id="JAVLET010000008">
    <property type="protein sequence ID" value="KAL0468013.1"/>
    <property type="molecule type" value="Genomic_DNA"/>
</dbReference>
<gene>
    <name evidence="1" type="ORF">QR685DRAFT_411706</name>
</gene>
<reference evidence="1 2" key="1">
    <citation type="submission" date="2023-09" db="EMBL/GenBank/DDBJ databases">
        <title>Multi-omics analysis of a traditional fermented food reveals byproduct-associated fungal strains for waste-to-food upcycling.</title>
        <authorList>
            <consortium name="Lawrence Berkeley National Laboratory"/>
            <person name="Rekdal V.M."/>
            <person name="Villalobos-Escobedo J.M."/>
            <person name="Rodriguez-Valeron N."/>
            <person name="Garcia M.O."/>
            <person name="Vasquez D.P."/>
            <person name="Damayanti I."/>
            <person name="Sorensen P.M."/>
            <person name="Baidoo E.E."/>
            <person name="De Carvalho A.C."/>
            <person name="Riley R."/>
            <person name="Lipzen A."/>
            <person name="He G."/>
            <person name="Yan M."/>
            <person name="Haridas S."/>
            <person name="Daum C."/>
            <person name="Yoshinaga Y."/>
            <person name="Ng V."/>
            <person name="Grigoriev I.V."/>
            <person name="Munk R."/>
            <person name="Nuraida L."/>
            <person name="Wijaya C.H."/>
            <person name="Morales P.-C."/>
            <person name="Keasling J.D."/>
        </authorList>
    </citation>
    <scope>NUCLEOTIDE SEQUENCE [LARGE SCALE GENOMIC DNA]</scope>
    <source>
        <strain evidence="1 2">FGSC 2613</strain>
    </source>
</reference>